<evidence type="ECO:0000256" key="5">
    <source>
        <dbReference type="ARBA" id="ARBA00022692"/>
    </source>
</evidence>
<feature type="transmembrane region" description="Helical" evidence="9">
    <location>
        <begin position="234"/>
        <end position="256"/>
    </location>
</feature>
<feature type="transmembrane region" description="Helical" evidence="9">
    <location>
        <begin position="51"/>
        <end position="72"/>
    </location>
</feature>
<feature type="transmembrane region" description="Helical" evidence="9">
    <location>
        <begin position="176"/>
        <end position="194"/>
    </location>
</feature>
<dbReference type="Proteomes" id="UP000780801">
    <property type="component" value="Unassembled WGS sequence"/>
</dbReference>
<dbReference type="GO" id="GO:0015194">
    <property type="term" value="F:L-serine transmembrane transporter activity"/>
    <property type="evidence" value="ECO:0007669"/>
    <property type="project" value="TreeGrafter"/>
</dbReference>
<dbReference type="GO" id="GO:0005313">
    <property type="term" value="F:L-glutamate transmembrane transporter activity"/>
    <property type="evidence" value="ECO:0007669"/>
    <property type="project" value="TreeGrafter"/>
</dbReference>
<dbReference type="AlphaFoldDB" id="A0A9P6FWG1"/>
<feature type="domain" description="Amino acid transporter transmembrane" evidence="10">
    <location>
        <begin position="15"/>
        <end position="254"/>
    </location>
</feature>
<evidence type="ECO:0000256" key="9">
    <source>
        <dbReference type="SAM" id="Phobius"/>
    </source>
</evidence>
<dbReference type="Pfam" id="PF01490">
    <property type="entry name" value="Aa_trans"/>
    <property type="match status" value="1"/>
</dbReference>
<protein>
    <recommendedName>
        <fullName evidence="10">Amino acid transporter transmembrane domain-containing protein</fullName>
    </recommendedName>
</protein>
<comment type="caution">
    <text evidence="11">The sequence shown here is derived from an EMBL/GenBank/DDBJ whole genome shotgun (WGS) entry which is preliminary data.</text>
</comment>
<dbReference type="GO" id="GO:0000329">
    <property type="term" value="C:fungal-type vacuole membrane"/>
    <property type="evidence" value="ECO:0007669"/>
    <property type="project" value="TreeGrafter"/>
</dbReference>
<sequence length="262" mass="29135">MPPREEIRLVHLTPQFLTTLPIFVFAFTCHQNIFSVYNELTDNGQSMLNRIISTSIGSAAVVYHIIGVLGYLTFGNIVGSNIILMYNTGLLVTIGRIAMVILVMFSFPLQCHPCRACLDKVLNSIVSFWNSTRFGNNGKYDNLSTITEVDDDGQHEAEPEHHDDHGAGPAQSNFKYIVMTLCILIGSYLIAITVSTLELVLSLVGSTGSTAISFILPGFFYYKLHINDRWDVRKVLSVCLIVYGFMVMTICLSANIRRIVNG</sequence>
<keyword evidence="8 9" id="KW-0472">Membrane</keyword>
<evidence type="ECO:0000256" key="2">
    <source>
        <dbReference type="ARBA" id="ARBA00008066"/>
    </source>
</evidence>
<gene>
    <name evidence="11" type="ORF">BGW38_000860</name>
</gene>
<dbReference type="InterPro" id="IPR013057">
    <property type="entry name" value="AA_transpt_TM"/>
</dbReference>
<evidence type="ECO:0000313" key="12">
    <source>
        <dbReference type="Proteomes" id="UP000780801"/>
    </source>
</evidence>
<evidence type="ECO:0000256" key="8">
    <source>
        <dbReference type="ARBA" id="ARBA00023136"/>
    </source>
</evidence>
<dbReference type="GO" id="GO:0005302">
    <property type="term" value="F:L-tyrosine transmembrane transporter activity"/>
    <property type="evidence" value="ECO:0007669"/>
    <property type="project" value="TreeGrafter"/>
</dbReference>
<dbReference type="PANTHER" id="PTHR22950:SF678">
    <property type="entry name" value="VACUOLAR AMINO ACID TRANSPORTER 5-RELATED"/>
    <property type="match status" value="1"/>
</dbReference>
<comment type="subcellular location">
    <subcellularLocation>
        <location evidence="1">Vacuole membrane</location>
        <topology evidence="1">Multi-pass membrane protein</topology>
    </subcellularLocation>
</comment>
<evidence type="ECO:0000313" key="11">
    <source>
        <dbReference type="EMBL" id="KAF9581945.1"/>
    </source>
</evidence>
<keyword evidence="5 9" id="KW-0812">Transmembrane</keyword>
<dbReference type="EMBL" id="JAABOA010001253">
    <property type="protein sequence ID" value="KAF9581945.1"/>
    <property type="molecule type" value="Genomic_DNA"/>
</dbReference>
<evidence type="ECO:0000259" key="10">
    <source>
        <dbReference type="Pfam" id="PF01490"/>
    </source>
</evidence>
<feature type="transmembrane region" description="Helical" evidence="9">
    <location>
        <begin position="200"/>
        <end position="222"/>
    </location>
</feature>
<keyword evidence="7 9" id="KW-1133">Transmembrane helix</keyword>
<dbReference type="GO" id="GO:0061459">
    <property type="term" value="F:L-arginine transmembrane transporter activity"/>
    <property type="evidence" value="ECO:0007669"/>
    <property type="project" value="TreeGrafter"/>
</dbReference>
<dbReference type="GO" id="GO:0015189">
    <property type="term" value="F:L-lysine transmembrane transporter activity"/>
    <property type="evidence" value="ECO:0007669"/>
    <property type="project" value="TreeGrafter"/>
</dbReference>
<organism evidence="11 12">
    <name type="scientific">Lunasporangiospora selenospora</name>
    <dbReference type="NCBI Taxonomy" id="979761"/>
    <lineage>
        <taxon>Eukaryota</taxon>
        <taxon>Fungi</taxon>
        <taxon>Fungi incertae sedis</taxon>
        <taxon>Mucoromycota</taxon>
        <taxon>Mortierellomycotina</taxon>
        <taxon>Mortierellomycetes</taxon>
        <taxon>Mortierellales</taxon>
        <taxon>Mortierellaceae</taxon>
        <taxon>Lunasporangiospora</taxon>
    </lineage>
</organism>
<feature type="transmembrane region" description="Helical" evidence="9">
    <location>
        <begin position="84"/>
        <end position="105"/>
    </location>
</feature>
<evidence type="ECO:0000256" key="6">
    <source>
        <dbReference type="ARBA" id="ARBA00022970"/>
    </source>
</evidence>
<comment type="similarity">
    <text evidence="2">Belongs to the amino acid/polyamine transporter 2 family.</text>
</comment>
<evidence type="ECO:0000256" key="1">
    <source>
        <dbReference type="ARBA" id="ARBA00004128"/>
    </source>
</evidence>
<reference evidence="11" key="1">
    <citation type="journal article" date="2020" name="Fungal Divers.">
        <title>Resolving the Mortierellaceae phylogeny through synthesis of multi-gene phylogenetics and phylogenomics.</title>
        <authorList>
            <person name="Vandepol N."/>
            <person name="Liber J."/>
            <person name="Desiro A."/>
            <person name="Na H."/>
            <person name="Kennedy M."/>
            <person name="Barry K."/>
            <person name="Grigoriev I.V."/>
            <person name="Miller A.N."/>
            <person name="O'Donnell K."/>
            <person name="Stajich J.E."/>
            <person name="Bonito G."/>
        </authorList>
    </citation>
    <scope>NUCLEOTIDE SEQUENCE</scope>
    <source>
        <strain evidence="11">KOD1015</strain>
    </source>
</reference>
<keyword evidence="12" id="KW-1185">Reference proteome</keyword>
<dbReference type="OrthoDB" id="438545at2759"/>
<evidence type="ECO:0000256" key="3">
    <source>
        <dbReference type="ARBA" id="ARBA00022448"/>
    </source>
</evidence>
<evidence type="ECO:0000256" key="7">
    <source>
        <dbReference type="ARBA" id="ARBA00022989"/>
    </source>
</evidence>
<proteinExistence type="inferred from homology"/>
<evidence type="ECO:0000256" key="4">
    <source>
        <dbReference type="ARBA" id="ARBA00022554"/>
    </source>
</evidence>
<keyword evidence="3" id="KW-0813">Transport</keyword>
<name>A0A9P6FWG1_9FUNG</name>
<feature type="transmembrane region" description="Helical" evidence="9">
    <location>
        <begin position="12"/>
        <end position="30"/>
    </location>
</feature>
<dbReference type="GO" id="GO:0005290">
    <property type="term" value="F:L-histidine transmembrane transporter activity"/>
    <property type="evidence" value="ECO:0007669"/>
    <property type="project" value="TreeGrafter"/>
</dbReference>
<keyword evidence="4" id="KW-0926">Vacuole</keyword>
<keyword evidence="6" id="KW-0029">Amino-acid transport</keyword>
<accession>A0A9P6FWG1</accession>
<dbReference type="PANTHER" id="PTHR22950">
    <property type="entry name" value="AMINO ACID TRANSPORTER"/>
    <property type="match status" value="1"/>
</dbReference>